<dbReference type="InterPro" id="IPR002110">
    <property type="entry name" value="Ankyrin_rpt"/>
</dbReference>
<reference evidence="2" key="1">
    <citation type="submission" date="2019-03" db="EMBL/GenBank/DDBJ databases">
        <title>Long read genome sequence of the mycoparasitic Pythium oligandrum ATCC 38472 isolated from sugarbeet rhizosphere.</title>
        <authorList>
            <person name="Gaulin E."/>
        </authorList>
    </citation>
    <scope>NUCLEOTIDE SEQUENCE</scope>
    <source>
        <strain evidence="2">ATCC 38472_TT</strain>
    </source>
</reference>
<dbReference type="Pfam" id="PF12796">
    <property type="entry name" value="Ank_2"/>
    <property type="match status" value="1"/>
</dbReference>
<dbReference type="PANTHER" id="PTHR46586">
    <property type="entry name" value="ANKYRIN REPEAT-CONTAINING PROTEIN"/>
    <property type="match status" value="1"/>
</dbReference>
<dbReference type="Gene3D" id="1.25.40.20">
    <property type="entry name" value="Ankyrin repeat-containing domain"/>
    <property type="match status" value="2"/>
</dbReference>
<feature type="domain" description="Dienelactone hydrolase" evidence="1">
    <location>
        <begin position="456"/>
        <end position="678"/>
    </location>
</feature>
<evidence type="ECO:0000259" key="1">
    <source>
        <dbReference type="Pfam" id="PF01738"/>
    </source>
</evidence>
<dbReference type="SUPFAM" id="SSF48403">
    <property type="entry name" value="Ankyrin repeat"/>
    <property type="match status" value="1"/>
</dbReference>
<organism evidence="2 3">
    <name type="scientific">Pythium oligandrum</name>
    <name type="common">Mycoparasitic fungus</name>
    <dbReference type="NCBI Taxonomy" id="41045"/>
    <lineage>
        <taxon>Eukaryota</taxon>
        <taxon>Sar</taxon>
        <taxon>Stramenopiles</taxon>
        <taxon>Oomycota</taxon>
        <taxon>Peronosporomycetes</taxon>
        <taxon>Pythiales</taxon>
        <taxon>Pythiaceae</taxon>
        <taxon>Pythium</taxon>
    </lineage>
</organism>
<dbReference type="GO" id="GO:0016787">
    <property type="term" value="F:hydrolase activity"/>
    <property type="evidence" value="ECO:0007669"/>
    <property type="project" value="InterPro"/>
</dbReference>
<dbReference type="InterPro" id="IPR002925">
    <property type="entry name" value="Dienelactn_hydro"/>
</dbReference>
<dbReference type="Pfam" id="PF01738">
    <property type="entry name" value="DLH"/>
    <property type="match status" value="1"/>
</dbReference>
<dbReference type="Proteomes" id="UP000794436">
    <property type="component" value="Unassembled WGS sequence"/>
</dbReference>
<dbReference type="PANTHER" id="PTHR46586:SF3">
    <property type="entry name" value="ANKYRIN REPEAT-CONTAINING PROTEIN"/>
    <property type="match status" value="1"/>
</dbReference>
<dbReference type="OrthoDB" id="17560at2759"/>
<dbReference type="SUPFAM" id="SSF53474">
    <property type="entry name" value="alpha/beta-Hydrolases"/>
    <property type="match status" value="1"/>
</dbReference>
<dbReference type="InterPro" id="IPR052050">
    <property type="entry name" value="SecEffector_AnkRepeat"/>
</dbReference>
<name>A0A8K1FJ59_PYTOL</name>
<sequence>MSCASSLLVLSNAAIVKRVTSFQSGIPLRLGQFWCECEPDPAKRQQIDELPALIVRHAHVDLLNLLLRRPVWIYETNSTLKKAPMDEAWREAIRCGRVDVLQWLIEQNVEIPVNPSLWISAIASFQGDFTILDLLKSVCRDDIEELRSARSQSIIGFTVKDVALVEWIHLNLTIPLPCSLMDAAAGRGDLPMLKFLHKHRKEGCTSRAYEVSWSNQHIEALLFLLENRPEPWSQTFVELVAEAGDVDTLKLLLKRSTELPPVRSEWMDRLAMAGQLAGLQFLYDHTHSRCTTSGIDGALSNAHLAVAQFLHKRGTIIIEPSPFLFRPFSPVAMVYDRVKLMEQAASRGDLSSVRFICEELNVTNASARALYFSARHGHLDVVKYLHENCTEVCSHNVLEAAAETGQLEVVSYLLQTSYRATTKITMSSCCPPGSEPARATSPHDGEVKQFGQTSLYVAGPATAKVGVLAFPDIYGWGSGHTKQDADRLGQEGYAVVLVDLTKGDYIKESDEVGDVLGGWLAQTDYNMLVKPSIDDAIAYLKQVAQVEHIVSYGYCYGAWVGARLATESPSPIKGNVSFHPSWLIENMVSGGPGTVEKLAEAINAPQLVLSASNDPENIRPGGSVEKILKAKPDVSVLSEVADFEYVKHGWVNRGDLSDDKVKATAEDAWRRARAFFTAVTTQ</sequence>
<dbReference type="EMBL" id="SPLM01000076">
    <property type="protein sequence ID" value="TMW61457.1"/>
    <property type="molecule type" value="Genomic_DNA"/>
</dbReference>
<comment type="caution">
    <text evidence="2">The sequence shown here is derived from an EMBL/GenBank/DDBJ whole genome shotgun (WGS) entry which is preliminary data.</text>
</comment>
<protein>
    <recommendedName>
        <fullName evidence="1">Dienelactone hydrolase domain-containing protein</fullName>
    </recommendedName>
</protein>
<accession>A0A8K1FJ59</accession>
<dbReference type="InterPro" id="IPR029058">
    <property type="entry name" value="AB_hydrolase_fold"/>
</dbReference>
<keyword evidence="3" id="KW-1185">Reference proteome</keyword>
<evidence type="ECO:0000313" key="3">
    <source>
        <dbReference type="Proteomes" id="UP000794436"/>
    </source>
</evidence>
<proteinExistence type="predicted"/>
<gene>
    <name evidence="2" type="ORF">Poli38472_012648</name>
</gene>
<dbReference type="InterPro" id="IPR036770">
    <property type="entry name" value="Ankyrin_rpt-contain_sf"/>
</dbReference>
<evidence type="ECO:0000313" key="2">
    <source>
        <dbReference type="EMBL" id="TMW61457.1"/>
    </source>
</evidence>
<dbReference type="Gene3D" id="3.40.50.1820">
    <property type="entry name" value="alpha/beta hydrolase"/>
    <property type="match status" value="1"/>
</dbReference>
<dbReference type="AlphaFoldDB" id="A0A8K1FJ59"/>